<evidence type="ECO:0000256" key="8">
    <source>
        <dbReference type="PIRSR" id="PIRSR601519-1"/>
    </source>
</evidence>
<gene>
    <name evidence="11" type="ORF">SAMN05421737_10444</name>
</gene>
<dbReference type="EC" id="1.16.3.2" evidence="9"/>
<dbReference type="InterPro" id="IPR009040">
    <property type="entry name" value="Ferritin-like_diiron"/>
</dbReference>
<evidence type="ECO:0000256" key="2">
    <source>
        <dbReference type="ARBA" id="ARBA00006950"/>
    </source>
</evidence>
<evidence type="ECO:0000256" key="5">
    <source>
        <dbReference type="ARBA" id="ARBA00023002"/>
    </source>
</evidence>
<name>A0A1G6HKR0_9BACI</name>
<evidence type="ECO:0000313" key="12">
    <source>
        <dbReference type="Proteomes" id="UP000242662"/>
    </source>
</evidence>
<dbReference type="PROSITE" id="PS50905">
    <property type="entry name" value="FERRITIN_LIKE"/>
    <property type="match status" value="1"/>
</dbReference>
<dbReference type="RefSeq" id="WP_090775178.1">
    <property type="nucleotide sequence ID" value="NZ_FMYM01000004.1"/>
</dbReference>
<feature type="binding site" evidence="8">
    <location>
        <position position="127"/>
    </location>
    <ligand>
        <name>Fe cation</name>
        <dbReference type="ChEBI" id="CHEBI:24875"/>
        <label>1</label>
    </ligand>
</feature>
<keyword evidence="9" id="KW-0963">Cytoplasm</keyword>
<dbReference type="STRING" id="1464122.SAMN05421737_10444"/>
<dbReference type="PANTHER" id="PTHR11431">
    <property type="entry name" value="FERRITIN"/>
    <property type="match status" value="1"/>
</dbReference>
<dbReference type="InterPro" id="IPR009078">
    <property type="entry name" value="Ferritin-like_SF"/>
</dbReference>
<feature type="domain" description="Ferritin-like diiron" evidence="10">
    <location>
        <begin position="1"/>
        <end position="145"/>
    </location>
</feature>
<evidence type="ECO:0000256" key="3">
    <source>
        <dbReference type="ARBA" id="ARBA00022434"/>
    </source>
</evidence>
<dbReference type="InterPro" id="IPR008331">
    <property type="entry name" value="Ferritin_DPS_dom"/>
</dbReference>
<dbReference type="GO" id="GO:0005829">
    <property type="term" value="C:cytosol"/>
    <property type="evidence" value="ECO:0007669"/>
    <property type="project" value="TreeGrafter"/>
</dbReference>
<keyword evidence="4 8" id="KW-0479">Metal-binding</keyword>
<proteinExistence type="inferred from homology"/>
<feature type="binding site" evidence="8">
    <location>
        <position position="17"/>
    </location>
    <ligand>
        <name>Fe cation</name>
        <dbReference type="ChEBI" id="CHEBI:24875"/>
        <label>1</label>
    </ligand>
</feature>
<organism evidence="11 12">
    <name type="scientific">Shouchella lonarensis</name>
    <dbReference type="NCBI Taxonomy" id="1464122"/>
    <lineage>
        <taxon>Bacteria</taxon>
        <taxon>Bacillati</taxon>
        <taxon>Bacillota</taxon>
        <taxon>Bacilli</taxon>
        <taxon>Bacillales</taxon>
        <taxon>Bacillaceae</taxon>
        <taxon>Shouchella</taxon>
    </lineage>
</organism>
<comment type="similarity">
    <text evidence="2 9">Belongs to the ferritin family. Prokaryotic subfamily.</text>
</comment>
<comment type="function">
    <text evidence="1 9">Iron-storage protein.</text>
</comment>
<dbReference type="AlphaFoldDB" id="A0A1G6HKR0"/>
<keyword evidence="12" id="KW-1185">Reference proteome</keyword>
<dbReference type="GO" id="GO:0008198">
    <property type="term" value="F:ferrous iron binding"/>
    <property type="evidence" value="ECO:0007669"/>
    <property type="project" value="TreeGrafter"/>
</dbReference>
<keyword evidence="3 9" id="KW-0409">Iron storage</keyword>
<dbReference type="Pfam" id="PF00210">
    <property type="entry name" value="Ferritin"/>
    <property type="match status" value="1"/>
</dbReference>
<dbReference type="PANTHER" id="PTHR11431:SF127">
    <property type="entry name" value="BACTERIAL NON-HEME FERRITIN"/>
    <property type="match status" value="1"/>
</dbReference>
<evidence type="ECO:0000256" key="7">
    <source>
        <dbReference type="ARBA" id="ARBA00048035"/>
    </source>
</evidence>
<evidence type="ECO:0000256" key="6">
    <source>
        <dbReference type="ARBA" id="ARBA00023004"/>
    </source>
</evidence>
<comment type="subcellular location">
    <subcellularLocation>
        <location evidence="9">Cytoplasm</location>
    </subcellularLocation>
</comment>
<comment type="catalytic activity">
    <reaction evidence="7 9">
        <text>4 Fe(2+) + O2 + 6 H2O = 4 iron(III) oxide-hydroxide + 12 H(+)</text>
        <dbReference type="Rhea" id="RHEA:11972"/>
        <dbReference type="ChEBI" id="CHEBI:15377"/>
        <dbReference type="ChEBI" id="CHEBI:15378"/>
        <dbReference type="ChEBI" id="CHEBI:15379"/>
        <dbReference type="ChEBI" id="CHEBI:29033"/>
        <dbReference type="ChEBI" id="CHEBI:78619"/>
        <dbReference type="EC" id="1.16.3.2"/>
    </reaction>
</comment>
<dbReference type="GO" id="GO:0006879">
    <property type="term" value="P:intracellular iron ion homeostasis"/>
    <property type="evidence" value="ECO:0007669"/>
    <property type="project" value="UniProtKB-KW"/>
</dbReference>
<dbReference type="Gene3D" id="1.20.1260.10">
    <property type="match status" value="1"/>
</dbReference>
<accession>A0A1G6HKR0</accession>
<dbReference type="GO" id="GO:0004322">
    <property type="term" value="F:ferroxidase activity"/>
    <property type="evidence" value="ECO:0007669"/>
    <property type="project" value="TreeGrafter"/>
</dbReference>
<dbReference type="InterPro" id="IPR041719">
    <property type="entry name" value="Ferritin_prok"/>
</dbReference>
<evidence type="ECO:0000313" key="11">
    <source>
        <dbReference type="EMBL" id="SDB94764.1"/>
    </source>
</evidence>
<dbReference type="GO" id="GO:0008199">
    <property type="term" value="F:ferric iron binding"/>
    <property type="evidence" value="ECO:0007669"/>
    <property type="project" value="InterPro"/>
</dbReference>
<dbReference type="GO" id="GO:0042802">
    <property type="term" value="F:identical protein binding"/>
    <property type="evidence" value="ECO:0007669"/>
    <property type="project" value="UniProtKB-ARBA"/>
</dbReference>
<dbReference type="InterPro" id="IPR012347">
    <property type="entry name" value="Ferritin-like"/>
</dbReference>
<evidence type="ECO:0000256" key="4">
    <source>
        <dbReference type="ARBA" id="ARBA00022723"/>
    </source>
</evidence>
<dbReference type="GO" id="GO:0006826">
    <property type="term" value="P:iron ion transport"/>
    <property type="evidence" value="ECO:0007669"/>
    <property type="project" value="InterPro"/>
</dbReference>
<feature type="binding site" evidence="8">
    <location>
        <position position="50"/>
    </location>
    <ligand>
        <name>Fe cation</name>
        <dbReference type="ChEBI" id="CHEBI:24875"/>
        <label>1</label>
    </ligand>
</feature>
<evidence type="ECO:0000256" key="1">
    <source>
        <dbReference type="ARBA" id="ARBA00002485"/>
    </source>
</evidence>
<reference evidence="12" key="1">
    <citation type="submission" date="2016-09" db="EMBL/GenBank/DDBJ databases">
        <authorList>
            <person name="Varghese N."/>
            <person name="Submissions S."/>
        </authorList>
    </citation>
    <scope>NUCLEOTIDE SEQUENCE [LARGE SCALE GENOMIC DNA]</scope>
    <source>
        <strain evidence="12">25nlg</strain>
    </source>
</reference>
<dbReference type="EMBL" id="FMYM01000004">
    <property type="protein sequence ID" value="SDB94764.1"/>
    <property type="molecule type" value="Genomic_DNA"/>
</dbReference>
<feature type="binding site" evidence="8">
    <location>
        <position position="94"/>
    </location>
    <ligand>
        <name>Fe cation</name>
        <dbReference type="ChEBI" id="CHEBI:24875"/>
        <label>1</label>
    </ligand>
</feature>
<evidence type="ECO:0000259" key="10">
    <source>
        <dbReference type="PROSITE" id="PS50905"/>
    </source>
</evidence>
<dbReference type="Proteomes" id="UP000242662">
    <property type="component" value="Unassembled WGS sequence"/>
</dbReference>
<feature type="binding site" evidence="8">
    <location>
        <position position="53"/>
    </location>
    <ligand>
        <name>Fe cation</name>
        <dbReference type="ChEBI" id="CHEBI:24875"/>
        <label>1</label>
    </ligand>
</feature>
<sequence length="168" mass="19894">MLSEKITEALNKQMNLEFQAAHEYMAMAAHCHDLNYDGFADFFIQQAKEERFHGMKIYTFLNDRGRKAIFGAIEAPKTGFDTVLDTFEAALAQEKEVTRQYYDLYDLVREERDYQTMSFLNWFLDEQVEEESMFDTHIGYLKRIQGDANALYLYERELGQREFTEEEA</sequence>
<protein>
    <recommendedName>
        <fullName evidence="9">Ferritin</fullName>
        <ecNumber evidence="9">1.16.3.2</ecNumber>
    </recommendedName>
</protein>
<dbReference type="SUPFAM" id="SSF47240">
    <property type="entry name" value="Ferritin-like"/>
    <property type="match status" value="1"/>
</dbReference>
<dbReference type="CDD" id="cd01055">
    <property type="entry name" value="Nonheme_Ferritin"/>
    <property type="match status" value="1"/>
</dbReference>
<dbReference type="FunFam" id="1.20.1260.10:FF:000001">
    <property type="entry name" value="Non-heme ferritin"/>
    <property type="match status" value="1"/>
</dbReference>
<dbReference type="OrthoDB" id="9801481at2"/>
<keyword evidence="6 8" id="KW-0408">Iron</keyword>
<evidence type="ECO:0000256" key="9">
    <source>
        <dbReference type="RuleBase" id="RU361145"/>
    </source>
</evidence>
<dbReference type="InterPro" id="IPR001519">
    <property type="entry name" value="Ferritin"/>
</dbReference>
<keyword evidence="5" id="KW-0560">Oxidoreductase</keyword>